<dbReference type="Pfam" id="PF24562">
    <property type="entry name" value="CysR_MRC2_N"/>
    <property type="match status" value="1"/>
</dbReference>
<organism evidence="18 19">
    <name type="scientific">Pogona vitticeps</name>
    <name type="common">central bearded dragon</name>
    <dbReference type="NCBI Taxonomy" id="103695"/>
    <lineage>
        <taxon>Eukaryota</taxon>
        <taxon>Metazoa</taxon>
        <taxon>Chordata</taxon>
        <taxon>Craniata</taxon>
        <taxon>Vertebrata</taxon>
        <taxon>Euteleostomi</taxon>
        <taxon>Lepidosauria</taxon>
        <taxon>Squamata</taxon>
        <taxon>Bifurcata</taxon>
        <taxon>Unidentata</taxon>
        <taxon>Episquamata</taxon>
        <taxon>Toxicofera</taxon>
        <taxon>Iguania</taxon>
        <taxon>Acrodonta</taxon>
        <taxon>Agamidae</taxon>
        <taxon>Amphibolurinae</taxon>
        <taxon>Pogona</taxon>
    </lineage>
</organism>
<dbReference type="InterPro" id="IPR000562">
    <property type="entry name" value="FN_type2_dom"/>
</dbReference>
<keyword evidence="18" id="KW-1185">Reference proteome</keyword>
<dbReference type="RefSeq" id="XP_020654043.2">
    <property type="nucleotide sequence ID" value="XM_020798384.2"/>
</dbReference>
<dbReference type="InterPro" id="IPR016187">
    <property type="entry name" value="CTDL_fold"/>
</dbReference>
<dbReference type="PROSITE" id="PS00615">
    <property type="entry name" value="C_TYPE_LECTIN_1"/>
    <property type="match status" value="1"/>
</dbReference>
<reference evidence="18" key="1">
    <citation type="submission" date="2025-05" db="UniProtKB">
        <authorList>
            <consortium name="RefSeq"/>
        </authorList>
    </citation>
    <scope>NUCLEOTIDE SEQUENCE [LARGE SCALE GENOMIC DNA]</scope>
</reference>
<dbReference type="CDD" id="cd00062">
    <property type="entry name" value="FN2"/>
    <property type="match status" value="1"/>
</dbReference>
<evidence type="ECO:0000256" key="3">
    <source>
        <dbReference type="ARBA" id="ARBA00022525"/>
    </source>
</evidence>
<feature type="domain" description="C-type lectin" evidence="16">
    <location>
        <begin position="1405"/>
        <end position="1510"/>
    </location>
</feature>
<evidence type="ECO:0000256" key="10">
    <source>
        <dbReference type="ARBA" id="ARBA00023157"/>
    </source>
</evidence>
<evidence type="ECO:0000256" key="8">
    <source>
        <dbReference type="ARBA" id="ARBA00022989"/>
    </source>
</evidence>
<feature type="domain" description="C-type lectin" evidence="16">
    <location>
        <begin position="655"/>
        <end position="797"/>
    </location>
</feature>
<dbReference type="InParanoid" id="A0A6J0U2E5"/>
<evidence type="ECO:0000256" key="14">
    <source>
        <dbReference type="SAM" id="Phobius"/>
    </source>
</evidence>
<dbReference type="Proteomes" id="UP001652642">
    <property type="component" value="Chromosome 1"/>
</dbReference>
<evidence type="ECO:0000256" key="6">
    <source>
        <dbReference type="ARBA" id="ARBA00022729"/>
    </source>
</evidence>
<feature type="disulfide bond" evidence="13">
    <location>
        <begin position="186"/>
        <end position="213"/>
    </location>
</feature>
<keyword evidence="10 13" id="KW-1015">Disulfide bond</keyword>
<dbReference type="CTD" id="4065"/>
<feature type="domain" description="C-type lectin" evidence="16">
    <location>
        <begin position="1255"/>
        <end position="1365"/>
    </location>
</feature>
<feature type="domain" description="C-type lectin" evidence="16">
    <location>
        <begin position="511"/>
        <end position="624"/>
    </location>
</feature>
<keyword evidence="6 15" id="KW-0732">Signal</keyword>
<dbReference type="PROSITE" id="PS50041">
    <property type="entry name" value="C_TYPE_LECTIN_2"/>
    <property type="match status" value="9"/>
</dbReference>
<evidence type="ECO:0000256" key="9">
    <source>
        <dbReference type="ARBA" id="ARBA00023136"/>
    </source>
</evidence>
<dbReference type="GeneID" id="110081581"/>
<dbReference type="Pfam" id="PF00040">
    <property type="entry name" value="fn2"/>
    <property type="match status" value="1"/>
</dbReference>
<evidence type="ECO:0000256" key="2">
    <source>
        <dbReference type="ARBA" id="ARBA00004613"/>
    </source>
</evidence>
<feature type="domain" description="Fibronectin type-II" evidence="17">
    <location>
        <begin position="167"/>
        <end position="215"/>
    </location>
</feature>
<comment type="subcellular location">
    <subcellularLocation>
        <location evidence="1">Membrane</location>
        <topology evidence="1">Single-pass membrane protein</topology>
    </subcellularLocation>
    <subcellularLocation>
        <location evidence="2">Secreted</location>
    </subcellularLocation>
</comment>
<dbReference type="OrthoDB" id="6153550at2759"/>
<feature type="domain" description="C-type lectin" evidence="16">
    <location>
        <begin position="1113"/>
        <end position="1215"/>
    </location>
</feature>
<feature type="chain" id="PRO_5047118196" evidence="15">
    <location>
        <begin position="35"/>
        <end position="1732"/>
    </location>
</feature>
<dbReference type="InterPro" id="IPR035992">
    <property type="entry name" value="Ricin_B-like_lectins"/>
</dbReference>
<dbReference type="GO" id="GO:0006897">
    <property type="term" value="P:endocytosis"/>
    <property type="evidence" value="ECO:0007669"/>
    <property type="project" value="UniProtKB-KW"/>
</dbReference>
<evidence type="ECO:0000256" key="4">
    <source>
        <dbReference type="ARBA" id="ARBA00022583"/>
    </source>
</evidence>
<dbReference type="Gene3D" id="2.80.10.50">
    <property type="match status" value="1"/>
</dbReference>
<keyword evidence="4" id="KW-0254">Endocytosis</keyword>
<name>A0A6J0U2E5_9SAUR</name>
<dbReference type="SMART" id="SM00059">
    <property type="entry name" value="FN2"/>
    <property type="match status" value="1"/>
</dbReference>
<accession>A0A6J0U2E5</accession>
<dbReference type="Gene3D" id="3.10.100.10">
    <property type="entry name" value="Mannose-Binding Protein A, subunit A"/>
    <property type="match status" value="10"/>
</dbReference>
<evidence type="ECO:0000256" key="13">
    <source>
        <dbReference type="PROSITE-ProRule" id="PRU00479"/>
    </source>
</evidence>
<evidence type="ECO:0000313" key="19">
    <source>
        <dbReference type="RefSeq" id="XP_020654043.2"/>
    </source>
</evidence>
<sequence>MRKALRRRRPTCPVARLPVVVLAAAAAALSCCWADDNIFTIRHEKTKKCIQVKNQQITADDCSETKETLWTWVSEHRLFNLGSQKCLGLDTTKSQNPLKMVDCDSDITLWWRCSDATIYSASRNKLTLKDRIITVSMDSSDTWRRSNSSDVICKIPYSKVYTRDGNSYGAPCEFPFLVNKTWHHDCIHSDTVMGEEWCSTTSNFDQDGRWGVCLKPEDGCQNTWEHDAQSGNCYQLNTLALVSWEEAYVSCRRQGGDLLSISSVSELNDIQAKDGIPGTFWIGLNQLDISGGWQWSDHTPLSFINWSPEMQDSSLLDITGCAAMHADTGDWKSYPCTTGLPYVCKKQINNTKLDFPGVQSYLETECGPEWNPHNGFCYMLMSGTASWKDADQSCNASNSSLISIHSLADIELAVTKLHNETRDKVWMGLMNEDTPALFKWSDGSKVVFTYWEKNEPQIPSNSTPNCVAYSGKMGRWSVLPCEEQLKYVCMKKGKVLDKPKPDKKCSSDEGWIKHGDFCYKVDKNEVSFGKVCNLTITNRFEQEFINSLIKKYSGVDIIYFWTGLQDINSSGEYIWGSADGNHEMLTYTNWGYFQPETRGGCAVMSHGGQLGKWEVKDCKTFKAYSICKKYVGPKREQDKPPKVTDPCPPGWQSGSGLSCYKFFHKERVLRTRTWEEAERFCEELGGHLPSFSHLKEIREFHTILREIISNDRWVWVGLNKRNPESQGSWQWSDNKPVSTVLMPAEFREDEYDTRNCAALKTLRAIRRSYYMYYLDDREEDFYLKPFHCGSKLEWVCQIPKGRIVNTPEWYKPDEDRVDTLNIDGSEFWFVPDKRLSYQEAALYCSENGSDLAYVTSFTALTTILSRIAHLTDARQSWWVKYTPPTNRYRSFFSVFSYYHERHFRDCWHISYQSWYRDSTINCNTKLPFICERYNASLLETHDPGYKPPQRKCPENWVLFLDKCFLTVPPRELNFKEGKDYCNSYGGLLPSIKSQVEQDFITSLLPGLPKNIWIGLCFRVHLRENKWVDGSDLEYSNFHPLLQGKLRKVQLDLFDEEVNNQCGILLNNPKSSYVGTWNFTSCADTQSVALCQSKSEPDALENQTQQVLNISVSYLDVTYTIILKNLTWIDAQQECLQNNMQLVSITNEYQQAFLATQAARHNYPLWIGLSSKDDGVHYHWSDRKHIRFSRWSEEDEDLVDDCVYLDSDGFWKTAECYSEKPGMVCYLAGNETRETESHHESIKCPHKVKNTPWIAFRNSCYTFVITKDRGKGFTSDEAHRLCKMMNSNASLLNIRDEHENDFIVEQLHPFSGLAQWLWLGLIYKAEGNTLKWYDDTQLSYNNWRLGRPYLKSDNFVAGINLDGFWDIYNYTDNWKALQFSLHSILVCKIEMGPREDSPSLPRSLSYKNNTYWILKEQVNWYDAWKECKLKGSDLASIHSASDQEFLEKIVKNDGFPLWIGLSNHNESDSDLWSDGSAFDYKPLKYDHSPAPRNCVVLNTKGLWNHMECTRRADGAICYSSPTKMQSKQAEMSAKCPQITGGTSQWIQYKDHCYAFDMAFYNFSTYTVDAAKDVCRKIDPSAMLLTIKDAEENTFVTAHLREYYFVTGQVWLGMQSEALSLKWLDGSEVKYANWAKGNQNAKGDCNVIFSTNGTWSKSYCKAVQSRVVCKAPQVANQAGGAIAVAVLIIVVILAGLICFLYKKKQLHWGGFSSVRYERGMYEDETDSMFTRDGD</sequence>
<dbReference type="SMART" id="SM00458">
    <property type="entry name" value="RICIN"/>
    <property type="match status" value="1"/>
</dbReference>
<dbReference type="PROSITE" id="PS51092">
    <property type="entry name" value="FN2_2"/>
    <property type="match status" value="1"/>
</dbReference>
<evidence type="ECO:0000256" key="1">
    <source>
        <dbReference type="ARBA" id="ARBA00004167"/>
    </source>
</evidence>
<evidence type="ECO:0000259" key="17">
    <source>
        <dbReference type="PROSITE" id="PS51092"/>
    </source>
</evidence>
<dbReference type="PANTHER" id="PTHR22803">
    <property type="entry name" value="MANNOSE, PHOSPHOLIPASE, LECTIN RECEPTOR RELATED"/>
    <property type="match status" value="1"/>
</dbReference>
<keyword evidence="5 14" id="KW-0812">Transmembrane</keyword>
<evidence type="ECO:0000256" key="7">
    <source>
        <dbReference type="ARBA" id="ARBA00022737"/>
    </source>
</evidence>
<reference evidence="19" key="2">
    <citation type="submission" date="2025-08" db="UniProtKB">
        <authorList>
            <consortium name="RefSeq"/>
        </authorList>
    </citation>
    <scope>IDENTIFICATION</scope>
</reference>
<dbReference type="Gene3D" id="2.10.10.10">
    <property type="entry name" value="Fibronectin, type II, collagen-binding"/>
    <property type="match status" value="1"/>
</dbReference>
<dbReference type="SUPFAM" id="SSF56436">
    <property type="entry name" value="C-type lectin-like"/>
    <property type="match status" value="10"/>
</dbReference>
<dbReference type="PROSITE" id="PS51257">
    <property type="entry name" value="PROKAR_LIPOPROTEIN"/>
    <property type="match status" value="1"/>
</dbReference>
<evidence type="ECO:0000256" key="15">
    <source>
        <dbReference type="SAM" id="SignalP"/>
    </source>
</evidence>
<evidence type="ECO:0000256" key="11">
    <source>
        <dbReference type="ARBA" id="ARBA00023170"/>
    </source>
</evidence>
<dbReference type="InterPro" id="IPR000772">
    <property type="entry name" value="Ricin_B_lectin"/>
</dbReference>
<dbReference type="Pfam" id="PF00059">
    <property type="entry name" value="Lectin_C"/>
    <property type="match status" value="10"/>
</dbReference>
<keyword evidence="8 14" id="KW-1133">Transmembrane helix</keyword>
<keyword evidence="11" id="KW-0675">Receptor</keyword>
<dbReference type="SUPFAM" id="SSF57440">
    <property type="entry name" value="Kringle-like"/>
    <property type="match status" value="1"/>
</dbReference>
<keyword evidence="3" id="KW-0964">Secreted</keyword>
<evidence type="ECO:0000256" key="5">
    <source>
        <dbReference type="ARBA" id="ARBA00022692"/>
    </source>
</evidence>
<dbReference type="SMART" id="SM00034">
    <property type="entry name" value="CLECT"/>
    <property type="match status" value="10"/>
</dbReference>
<keyword evidence="7" id="KW-0677">Repeat</keyword>
<evidence type="ECO:0000256" key="12">
    <source>
        <dbReference type="ARBA" id="ARBA00023180"/>
    </source>
</evidence>
<proteinExistence type="predicted"/>
<dbReference type="InterPro" id="IPR018378">
    <property type="entry name" value="C-type_lectin_CS"/>
</dbReference>
<dbReference type="KEGG" id="pvt:110081581"/>
<dbReference type="InterPro" id="IPR050111">
    <property type="entry name" value="C-type_lectin/snaclec_domain"/>
</dbReference>
<feature type="disulfide bond" evidence="13">
    <location>
        <begin position="172"/>
        <end position="198"/>
    </location>
</feature>
<feature type="domain" description="C-type lectin" evidence="16">
    <location>
        <begin position="959"/>
        <end position="1081"/>
    </location>
</feature>
<dbReference type="InterPro" id="IPR001304">
    <property type="entry name" value="C-type_lectin-like"/>
</dbReference>
<dbReference type="GO" id="GO:0016020">
    <property type="term" value="C:membrane"/>
    <property type="evidence" value="ECO:0007669"/>
    <property type="project" value="UniProtKB-SubCell"/>
</dbReference>
<dbReference type="InterPro" id="IPR013806">
    <property type="entry name" value="Kringle-like"/>
</dbReference>
<keyword evidence="9 14" id="KW-0472">Membrane</keyword>
<feature type="domain" description="C-type lectin" evidence="16">
    <location>
        <begin position="229"/>
        <end position="345"/>
    </location>
</feature>
<protein>
    <submittedName>
        <fullName evidence="19">Lymphocyte antigen 75</fullName>
    </submittedName>
</protein>
<dbReference type="CDD" id="cd00037">
    <property type="entry name" value="CLECT"/>
    <property type="match status" value="9"/>
</dbReference>
<gene>
    <name evidence="19" type="primary">LY75</name>
</gene>
<evidence type="ECO:0000259" key="16">
    <source>
        <dbReference type="PROSITE" id="PS50041"/>
    </source>
</evidence>
<keyword evidence="12" id="KW-0325">Glycoprotein</keyword>
<dbReference type="PROSITE" id="PS50231">
    <property type="entry name" value="RICIN_B_LECTIN"/>
    <property type="match status" value="1"/>
</dbReference>
<feature type="transmembrane region" description="Helical" evidence="14">
    <location>
        <begin position="1676"/>
        <end position="1699"/>
    </location>
</feature>
<evidence type="ECO:0000313" key="18">
    <source>
        <dbReference type="Proteomes" id="UP001652642"/>
    </source>
</evidence>
<dbReference type="InterPro" id="IPR036943">
    <property type="entry name" value="FN_type2_sf"/>
</dbReference>
<dbReference type="GO" id="GO:0005576">
    <property type="term" value="C:extracellular region"/>
    <property type="evidence" value="ECO:0007669"/>
    <property type="project" value="UniProtKB-SubCell"/>
</dbReference>
<feature type="domain" description="C-type lectin" evidence="16">
    <location>
        <begin position="1547"/>
        <end position="1658"/>
    </location>
</feature>
<dbReference type="SUPFAM" id="SSF50370">
    <property type="entry name" value="Ricin B-like lectins"/>
    <property type="match status" value="1"/>
</dbReference>
<dbReference type="InterPro" id="IPR016186">
    <property type="entry name" value="C-type_lectin-like/link_sf"/>
</dbReference>
<feature type="domain" description="C-type lectin" evidence="16">
    <location>
        <begin position="373"/>
        <end position="490"/>
    </location>
</feature>
<feature type="signal peptide" evidence="15">
    <location>
        <begin position="1"/>
        <end position="34"/>
    </location>
</feature>